<name>A0ABR4K256_9EURO</name>
<organism evidence="2 3">
    <name type="scientific">Aspergillus pseudoustus</name>
    <dbReference type="NCBI Taxonomy" id="1810923"/>
    <lineage>
        <taxon>Eukaryota</taxon>
        <taxon>Fungi</taxon>
        <taxon>Dikarya</taxon>
        <taxon>Ascomycota</taxon>
        <taxon>Pezizomycotina</taxon>
        <taxon>Eurotiomycetes</taxon>
        <taxon>Eurotiomycetidae</taxon>
        <taxon>Eurotiales</taxon>
        <taxon>Aspergillaceae</taxon>
        <taxon>Aspergillus</taxon>
        <taxon>Aspergillus subgen. Nidulantes</taxon>
    </lineage>
</organism>
<comment type="caution">
    <text evidence="2">The sequence shown here is derived from an EMBL/GenBank/DDBJ whole genome shotgun (WGS) entry which is preliminary data.</text>
</comment>
<keyword evidence="1" id="KW-1133">Transmembrane helix</keyword>
<keyword evidence="3" id="KW-1185">Reference proteome</keyword>
<proteinExistence type="predicted"/>
<reference evidence="2 3" key="1">
    <citation type="submission" date="2024-07" db="EMBL/GenBank/DDBJ databases">
        <title>Section-level genome sequencing and comparative genomics of Aspergillus sections Usti and Cavernicolus.</title>
        <authorList>
            <consortium name="Lawrence Berkeley National Laboratory"/>
            <person name="Nybo J.L."/>
            <person name="Vesth T.C."/>
            <person name="Theobald S."/>
            <person name="Frisvad J.C."/>
            <person name="Larsen T.O."/>
            <person name="Kjaerboelling I."/>
            <person name="Rothschild-Mancinelli K."/>
            <person name="Lyhne E.K."/>
            <person name="Kogle M.E."/>
            <person name="Barry K."/>
            <person name="Clum A."/>
            <person name="Na H."/>
            <person name="Ledsgaard L."/>
            <person name="Lin J."/>
            <person name="Lipzen A."/>
            <person name="Kuo A."/>
            <person name="Riley R."/>
            <person name="Mondo S."/>
            <person name="Labutti K."/>
            <person name="Haridas S."/>
            <person name="Pangalinan J."/>
            <person name="Salamov A.A."/>
            <person name="Simmons B.A."/>
            <person name="Magnuson J.K."/>
            <person name="Chen J."/>
            <person name="Drula E."/>
            <person name="Henrissat B."/>
            <person name="Wiebenga A."/>
            <person name="Lubbers R.J."/>
            <person name="Gomes A.C."/>
            <person name="Makela M.R."/>
            <person name="Stajich J."/>
            <person name="Grigoriev I.V."/>
            <person name="Mortensen U.H."/>
            <person name="De Vries R.P."/>
            <person name="Baker S.E."/>
            <person name="Andersen M.R."/>
        </authorList>
    </citation>
    <scope>NUCLEOTIDE SEQUENCE [LARGE SCALE GENOMIC DNA]</scope>
    <source>
        <strain evidence="2 3">CBS 123904</strain>
    </source>
</reference>
<feature type="transmembrane region" description="Helical" evidence="1">
    <location>
        <begin position="121"/>
        <end position="147"/>
    </location>
</feature>
<evidence type="ECO:0000256" key="1">
    <source>
        <dbReference type="SAM" id="Phobius"/>
    </source>
</evidence>
<evidence type="ECO:0000313" key="2">
    <source>
        <dbReference type="EMBL" id="KAL2846408.1"/>
    </source>
</evidence>
<gene>
    <name evidence="2" type="ORF">BJY01DRAFT_213495</name>
</gene>
<keyword evidence="1" id="KW-0472">Membrane</keyword>
<dbReference type="Proteomes" id="UP001610446">
    <property type="component" value="Unassembled WGS sequence"/>
</dbReference>
<evidence type="ECO:0000313" key="3">
    <source>
        <dbReference type="Proteomes" id="UP001610446"/>
    </source>
</evidence>
<evidence type="ECO:0008006" key="4">
    <source>
        <dbReference type="Google" id="ProtNLM"/>
    </source>
</evidence>
<sequence length="158" mass="17871">MDLFVLVAINIGYRDITYVWAGVGVAKYSGSLHRQLTVSRSYSVWILDISPADISDPVAEQLILFQKARLAGRLYIVDWTRITSGGCNVHRFVLTFRVVPDRVRPIGMRNAPRTGWQRVRVLPLVVSFGRTTMAFVLMPFVFCLLLAESDREITRLAA</sequence>
<accession>A0ABR4K256</accession>
<protein>
    <recommendedName>
        <fullName evidence="4">Heterokaryon incompatibility domain-containing protein</fullName>
    </recommendedName>
</protein>
<keyword evidence="1" id="KW-0812">Transmembrane</keyword>
<dbReference type="EMBL" id="JBFXLU010000064">
    <property type="protein sequence ID" value="KAL2846408.1"/>
    <property type="molecule type" value="Genomic_DNA"/>
</dbReference>